<proteinExistence type="predicted"/>
<evidence type="ECO:0000313" key="2">
    <source>
        <dbReference type="EMBL" id="GFH62680.1"/>
    </source>
</evidence>
<organism evidence="2 3">
    <name type="scientific">Candidatus Desulfovibrio kirbyi</name>
    <dbReference type="NCBI Taxonomy" id="2696086"/>
    <lineage>
        <taxon>Bacteria</taxon>
        <taxon>Pseudomonadati</taxon>
        <taxon>Thermodesulfobacteriota</taxon>
        <taxon>Desulfovibrionia</taxon>
        <taxon>Desulfovibrionales</taxon>
        <taxon>Desulfovibrionaceae</taxon>
        <taxon>Desulfovibrio</taxon>
    </lineage>
</organism>
<protein>
    <recommendedName>
        <fullName evidence="1">DnaJ homologue subfamily C member 28 conserved domain-containing protein</fullName>
    </recommendedName>
</protein>
<reference evidence="2 3" key="1">
    <citation type="journal article" date="2020" name="ISME J.">
        <title>Parallel Reductive Genome Evolution in Desulfovibrio Ectosymbionts Independently Acquired by Trichonympha Protists in the Termite Gut.</title>
        <authorList>
            <person name="Takeuchi M."/>
            <person name="Kuwahara H."/>
            <person name="Murakami T."/>
            <person name="Takahashi K."/>
            <person name="Kajitani R."/>
            <person name="Toyoda A."/>
            <person name="Itoh T."/>
            <person name="Ohkuma M."/>
            <person name="Hongoh Y."/>
        </authorList>
    </citation>
    <scope>NUCLEOTIDE SEQUENCE [LARGE SCALE GENOMIC DNA]</scope>
    <source>
        <strain evidence="2">ZnDsv-02</strain>
    </source>
</reference>
<evidence type="ECO:0000313" key="3">
    <source>
        <dbReference type="Proteomes" id="UP000505077"/>
    </source>
</evidence>
<feature type="domain" description="DnaJ homologue subfamily C member 28 conserved" evidence="1">
    <location>
        <begin position="4"/>
        <end position="70"/>
    </location>
</feature>
<dbReference type="Pfam" id="PF09350">
    <property type="entry name" value="DJC28_CD"/>
    <property type="match status" value="1"/>
</dbReference>
<evidence type="ECO:0000259" key="1">
    <source>
        <dbReference type="Pfam" id="PF09350"/>
    </source>
</evidence>
<dbReference type="Proteomes" id="UP000505077">
    <property type="component" value="Unassembled WGS sequence"/>
</dbReference>
<comment type="caution">
    <text evidence="2">The sequence shown here is derived from an EMBL/GenBank/DDBJ whole genome shotgun (WGS) entry which is preliminary data.</text>
</comment>
<accession>A0A6L2R529</accession>
<dbReference type="InterPro" id="IPR052573">
    <property type="entry name" value="DnaJ_C_subfamily_28"/>
</dbReference>
<sequence>MHVIAEKRIEDAIAKGEFDNLPGQGQPLRLEDTSNIPEELRMAYKILRNANCLPPELAKRKEMNRLADMLEHCTDEQERVKLMQKLHVMVTKAGARAQRPIYLEDNDHYYTRLLDILAKQRPASPPDDCRA</sequence>
<dbReference type="EMBL" id="BLLL01000003">
    <property type="protein sequence ID" value="GFH62680.1"/>
    <property type="molecule type" value="Genomic_DNA"/>
</dbReference>
<dbReference type="PANTHER" id="PTHR39158">
    <property type="entry name" value="OS08G0560600 PROTEIN"/>
    <property type="match status" value="1"/>
</dbReference>
<name>A0A6L2R529_9BACT</name>
<gene>
    <name evidence="2" type="ORF">ZNDK_0451</name>
</gene>
<dbReference type="AlphaFoldDB" id="A0A6L2R529"/>
<dbReference type="PANTHER" id="PTHR39158:SF1">
    <property type="entry name" value="DNAJ HOMOLOG SUBFAMILY C MEMBER 28"/>
    <property type="match status" value="1"/>
</dbReference>
<dbReference type="InterPro" id="IPR018961">
    <property type="entry name" value="DnaJ_homolog_subfam-C_membr-28"/>
</dbReference>